<evidence type="ECO:0000256" key="5">
    <source>
        <dbReference type="ARBA" id="ARBA00022737"/>
    </source>
</evidence>
<proteinExistence type="predicted"/>
<dbReference type="GO" id="GO:0016020">
    <property type="term" value="C:membrane"/>
    <property type="evidence" value="ECO:0007669"/>
    <property type="project" value="UniProtKB-SubCell"/>
</dbReference>
<dbReference type="AlphaFoldDB" id="A0A6A4NFS6"/>
<evidence type="ECO:0000256" key="6">
    <source>
        <dbReference type="ARBA" id="ARBA00022989"/>
    </source>
</evidence>
<accession>A0A6A4NFS6</accession>
<evidence type="ECO:0000256" key="2">
    <source>
        <dbReference type="ARBA" id="ARBA00022614"/>
    </source>
</evidence>
<dbReference type="PANTHER" id="PTHR47988">
    <property type="entry name" value="SOMATIC EMBRYOGENESIS RECEPTOR KINASE 1"/>
    <property type="match status" value="1"/>
</dbReference>
<keyword evidence="7" id="KW-0472">Membrane</keyword>
<comment type="caution">
    <text evidence="10">The sequence shown here is derived from an EMBL/GenBank/DDBJ whole genome shotgun (WGS) entry which is preliminary data.</text>
</comment>
<evidence type="ECO:0000256" key="3">
    <source>
        <dbReference type="ARBA" id="ARBA00022692"/>
    </source>
</evidence>
<dbReference type="InterPro" id="IPR013210">
    <property type="entry name" value="LRR_N_plant-typ"/>
</dbReference>
<evidence type="ECO:0000256" key="7">
    <source>
        <dbReference type="ARBA" id="ARBA00023136"/>
    </source>
</evidence>
<feature type="signal peptide" evidence="8">
    <location>
        <begin position="1"/>
        <end position="28"/>
    </location>
</feature>
<dbReference type="Pfam" id="PF08263">
    <property type="entry name" value="LRRNT_2"/>
    <property type="match status" value="1"/>
</dbReference>
<evidence type="ECO:0000259" key="9">
    <source>
        <dbReference type="Pfam" id="PF08263"/>
    </source>
</evidence>
<dbReference type="SUPFAM" id="SSF52058">
    <property type="entry name" value="L domain-like"/>
    <property type="match status" value="1"/>
</dbReference>
<dbReference type="Proteomes" id="UP000447434">
    <property type="component" value="Chromosome 24"/>
</dbReference>
<organism evidence="10 11">
    <name type="scientific">Lupinus albus</name>
    <name type="common">White lupine</name>
    <name type="synonym">Lupinus termis</name>
    <dbReference type="NCBI Taxonomy" id="3870"/>
    <lineage>
        <taxon>Eukaryota</taxon>
        <taxon>Viridiplantae</taxon>
        <taxon>Streptophyta</taxon>
        <taxon>Embryophyta</taxon>
        <taxon>Tracheophyta</taxon>
        <taxon>Spermatophyta</taxon>
        <taxon>Magnoliopsida</taxon>
        <taxon>eudicotyledons</taxon>
        <taxon>Gunneridae</taxon>
        <taxon>Pentapetalae</taxon>
        <taxon>rosids</taxon>
        <taxon>fabids</taxon>
        <taxon>Fabales</taxon>
        <taxon>Fabaceae</taxon>
        <taxon>Papilionoideae</taxon>
        <taxon>50 kb inversion clade</taxon>
        <taxon>genistoids sensu lato</taxon>
        <taxon>core genistoids</taxon>
        <taxon>Genisteae</taxon>
        <taxon>Lupinus</taxon>
    </lineage>
</organism>
<dbReference type="InterPro" id="IPR001611">
    <property type="entry name" value="Leu-rich_rpt"/>
</dbReference>
<reference evidence="11" key="1">
    <citation type="journal article" date="2020" name="Nat. Commun.">
        <title>Genome sequence of the cluster root forming white lupin.</title>
        <authorList>
            <person name="Hufnagel B."/>
            <person name="Marques A."/>
            <person name="Soriano A."/>
            <person name="Marques L."/>
            <person name="Divol F."/>
            <person name="Doumas P."/>
            <person name="Sallet E."/>
            <person name="Mancinotti D."/>
            <person name="Carrere S."/>
            <person name="Marande W."/>
            <person name="Arribat S."/>
            <person name="Keller J."/>
            <person name="Huneau C."/>
            <person name="Blein T."/>
            <person name="Aime D."/>
            <person name="Laguerre M."/>
            <person name="Taylor J."/>
            <person name="Schubert V."/>
            <person name="Nelson M."/>
            <person name="Geu-Flores F."/>
            <person name="Crespi M."/>
            <person name="Gallardo-Guerrero K."/>
            <person name="Delaux P.-M."/>
            <person name="Salse J."/>
            <person name="Berges H."/>
            <person name="Guyot R."/>
            <person name="Gouzy J."/>
            <person name="Peret B."/>
        </authorList>
    </citation>
    <scope>NUCLEOTIDE SEQUENCE [LARGE SCALE GENOMIC DNA]</scope>
    <source>
        <strain evidence="11">cv. Amiga</strain>
    </source>
</reference>
<keyword evidence="4 8" id="KW-0732">Signal</keyword>
<keyword evidence="2" id="KW-0433">Leucine-rich repeat</keyword>
<keyword evidence="3" id="KW-0812">Transmembrane</keyword>
<dbReference type="Gene3D" id="3.80.10.10">
    <property type="entry name" value="Ribonuclease Inhibitor"/>
    <property type="match status" value="1"/>
</dbReference>
<dbReference type="OrthoDB" id="1706439at2759"/>
<evidence type="ECO:0000256" key="8">
    <source>
        <dbReference type="SAM" id="SignalP"/>
    </source>
</evidence>
<protein>
    <submittedName>
        <fullName evidence="10">Putative non-specific serine/threonine protein kinase</fullName>
    </submittedName>
</protein>
<evidence type="ECO:0000313" key="11">
    <source>
        <dbReference type="Proteomes" id="UP000447434"/>
    </source>
</evidence>
<keyword evidence="6" id="KW-1133">Transmembrane helix</keyword>
<evidence type="ECO:0000256" key="1">
    <source>
        <dbReference type="ARBA" id="ARBA00004167"/>
    </source>
</evidence>
<dbReference type="EMBL" id="WOCE01000024">
    <property type="protein sequence ID" value="KAE9586354.1"/>
    <property type="molecule type" value="Genomic_DNA"/>
</dbReference>
<feature type="domain" description="Leucine-rich repeat-containing N-terminal plant-type" evidence="9">
    <location>
        <begin position="30"/>
        <end position="69"/>
    </location>
</feature>
<keyword evidence="10" id="KW-0723">Serine/threonine-protein kinase</keyword>
<keyword evidence="10" id="KW-0418">Kinase</keyword>
<keyword evidence="11" id="KW-1185">Reference proteome</keyword>
<name>A0A6A4NFS6_LUPAL</name>
<keyword evidence="5" id="KW-0677">Repeat</keyword>
<evidence type="ECO:0000313" key="10">
    <source>
        <dbReference type="EMBL" id="KAE9586354.1"/>
    </source>
</evidence>
<evidence type="ECO:0000256" key="4">
    <source>
        <dbReference type="ARBA" id="ARBA00022729"/>
    </source>
</evidence>
<sequence length="139" mass="15643">MSICLINWQWSWLLYVLLIHIVINKSQAISPDGEVLLSFRTAVVSSDGVLVQWRPEDPDPCKWKGVKCDPKTKSVTHLSLSHHKLSGPLSPDLGKLEHLRVLALHDNNLYGTIPPTLRNCTDLQEMHVLTLVDMPSSFP</sequence>
<dbReference type="GO" id="GO:0004674">
    <property type="term" value="F:protein serine/threonine kinase activity"/>
    <property type="evidence" value="ECO:0007669"/>
    <property type="project" value="UniProtKB-KW"/>
</dbReference>
<dbReference type="FunFam" id="3.80.10.10:FF:000129">
    <property type="entry name" value="Leucine-rich repeat receptor-like kinase"/>
    <property type="match status" value="1"/>
</dbReference>
<keyword evidence="10" id="KW-0808">Transferase</keyword>
<dbReference type="Pfam" id="PF00560">
    <property type="entry name" value="LRR_1"/>
    <property type="match status" value="2"/>
</dbReference>
<gene>
    <name evidence="10" type="ORF">Lalb_Chr24g0400981</name>
</gene>
<feature type="chain" id="PRO_5025483822" evidence="8">
    <location>
        <begin position="29"/>
        <end position="139"/>
    </location>
</feature>
<comment type="subcellular location">
    <subcellularLocation>
        <location evidence="1">Membrane</location>
        <topology evidence="1">Single-pass membrane protein</topology>
    </subcellularLocation>
</comment>
<dbReference type="InterPro" id="IPR032675">
    <property type="entry name" value="LRR_dom_sf"/>
</dbReference>